<evidence type="ECO:0000256" key="1">
    <source>
        <dbReference type="SAM" id="Phobius"/>
    </source>
</evidence>
<dbReference type="InterPro" id="IPR021318">
    <property type="entry name" value="DUF2919"/>
</dbReference>
<keyword evidence="3" id="KW-1185">Reference proteome</keyword>
<protein>
    <submittedName>
        <fullName evidence="2">DUF2919 domain-containing protein</fullName>
    </submittedName>
</protein>
<dbReference type="Pfam" id="PF11143">
    <property type="entry name" value="DUF2919"/>
    <property type="match status" value="1"/>
</dbReference>
<proteinExistence type="predicted"/>
<evidence type="ECO:0000313" key="3">
    <source>
        <dbReference type="Proteomes" id="UP000288127"/>
    </source>
</evidence>
<dbReference type="AlphaFoldDB" id="A0A432YKH5"/>
<evidence type="ECO:0000313" key="2">
    <source>
        <dbReference type="EMBL" id="RUO61398.1"/>
    </source>
</evidence>
<reference evidence="3" key="1">
    <citation type="journal article" date="2018" name="Front. Microbiol.">
        <title>Genome-Based Analysis Reveals the Taxonomy and Diversity of the Family Idiomarinaceae.</title>
        <authorList>
            <person name="Liu Y."/>
            <person name="Lai Q."/>
            <person name="Shao Z."/>
        </authorList>
    </citation>
    <scope>NUCLEOTIDE SEQUENCE [LARGE SCALE GENOMIC DNA]</scope>
    <source>
        <strain evidence="3">PIM1</strain>
    </source>
</reference>
<keyword evidence="1" id="KW-1133">Transmembrane helix</keyword>
<dbReference type="RefSeq" id="WP_126759021.1">
    <property type="nucleotide sequence ID" value="NZ_PIPZ01000001.1"/>
</dbReference>
<keyword evidence="1" id="KW-0812">Transmembrane</keyword>
<name>A0A432YKH5_9GAMM</name>
<gene>
    <name evidence="2" type="ORF">CWI76_03805</name>
</gene>
<sequence length="156" mass="17955">MQLLPGDERYVTPDGKLKMPLSLLFILLFFLRGYAAWIISLTFMEDRSRLLKFFYTSTEQFGLALLVGLPALFVFILLTQLKADIPEWVARSFAVVPILLWASWLIDGVLLLSLISNLWPTFSLVKAFLLFGWLAAGWMLLFSRHLKRFTALIVIR</sequence>
<dbReference type="OrthoDB" id="6236822at2"/>
<feature type="transmembrane region" description="Helical" evidence="1">
    <location>
        <begin position="121"/>
        <end position="142"/>
    </location>
</feature>
<feature type="transmembrane region" description="Helical" evidence="1">
    <location>
        <begin position="21"/>
        <end position="41"/>
    </location>
</feature>
<feature type="transmembrane region" description="Helical" evidence="1">
    <location>
        <begin position="61"/>
        <end position="81"/>
    </location>
</feature>
<keyword evidence="1" id="KW-0472">Membrane</keyword>
<accession>A0A432YKH5</accession>
<comment type="caution">
    <text evidence="2">The sequence shown here is derived from an EMBL/GenBank/DDBJ whole genome shotgun (WGS) entry which is preliminary data.</text>
</comment>
<organism evidence="2 3">
    <name type="scientific">Pseudidiomarina marina</name>
    <dbReference type="NCBI Taxonomy" id="502366"/>
    <lineage>
        <taxon>Bacteria</taxon>
        <taxon>Pseudomonadati</taxon>
        <taxon>Pseudomonadota</taxon>
        <taxon>Gammaproteobacteria</taxon>
        <taxon>Alteromonadales</taxon>
        <taxon>Idiomarinaceae</taxon>
        <taxon>Pseudidiomarina</taxon>
    </lineage>
</organism>
<dbReference type="Proteomes" id="UP000288127">
    <property type="component" value="Unassembled WGS sequence"/>
</dbReference>
<dbReference type="EMBL" id="PIPZ01000001">
    <property type="protein sequence ID" value="RUO61398.1"/>
    <property type="molecule type" value="Genomic_DNA"/>
</dbReference>
<feature type="transmembrane region" description="Helical" evidence="1">
    <location>
        <begin position="93"/>
        <end position="115"/>
    </location>
</feature>